<organism evidence="2 3">
    <name type="scientific">Tectimicrobiota bacterium</name>
    <dbReference type="NCBI Taxonomy" id="2528274"/>
    <lineage>
        <taxon>Bacteria</taxon>
        <taxon>Pseudomonadati</taxon>
        <taxon>Nitrospinota/Tectimicrobiota group</taxon>
        <taxon>Candidatus Tectimicrobiota</taxon>
    </lineage>
</organism>
<name>A0A932MNL9_UNCTE</name>
<feature type="signal peptide" evidence="1">
    <location>
        <begin position="1"/>
        <end position="25"/>
    </location>
</feature>
<dbReference type="Pfam" id="PF11306">
    <property type="entry name" value="DUF3108"/>
    <property type="match status" value="1"/>
</dbReference>
<accession>A0A932MNL9</accession>
<sequence length="294" mass="32864">MAVLLPRIAAVFLCALLLLPSPRRAEGAAPGAAAPLPPEETYTYDIDFFFLKSVAEGTIRLRRVSRLGYRAELVAETRGIIGFLTSYRKNQYISEMDYDPGRGRFFARRYTKAIHRGKNISKTTMEIDAESRAVRWATFYNDKLREKGSEPIPSGVSYEDLLSAFFNFRRGALGSLEKGSRFTIVTLPAYDIPKGEREEGESLARDFEVRVADPATELSYRKSYGRTGEPGLLVFVKVPKELFGQETGEVRVWFNPALTPVSATVERAYYFGDVHGTLRKSEIGAPPRLGGDGR</sequence>
<reference evidence="2" key="1">
    <citation type="submission" date="2020-07" db="EMBL/GenBank/DDBJ databases">
        <title>Huge and variable diversity of episymbiotic CPR bacteria and DPANN archaea in groundwater ecosystems.</title>
        <authorList>
            <person name="He C.Y."/>
            <person name="Keren R."/>
            <person name="Whittaker M."/>
            <person name="Farag I.F."/>
            <person name="Doudna J."/>
            <person name="Cate J.H.D."/>
            <person name="Banfield J.F."/>
        </authorList>
    </citation>
    <scope>NUCLEOTIDE SEQUENCE</scope>
    <source>
        <strain evidence="2">NC_groundwater_763_Ag_S-0.2um_68_21</strain>
    </source>
</reference>
<evidence type="ECO:0000256" key="1">
    <source>
        <dbReference type="SAM" id="SignalP"/>
    </source>
</evidence>
<evidence type="ECO:0000313" key="2">
    <source>
        <dbReference type="EMBL" id="MBI3126326.1"/>
    </source>
</evidence>
<gene>
    <name evidence="2" type="ORF">HYZ11_01815</name>
</gene>
<protein>
    <submittedName>
        <fullName evidence="2">DUF3108 domain-containing protein</fullName>
    </submittedName>
</protein>
<evidence type="ECO:0000313" key="3">
    <source>
        <dbReference type="Proteomes" id="UP000782312"/>
    </source>
</evidence>
<comment type="caution">
    <text evidence="2">The sequence shown here is derived from an EMBL/GenBank/DDBJ whole genome shotgun (WGS) entry which is preliminary data.</text>
</comment>
<dbReference type="AlphaFoldDB" id="A0A932MNL9"/>
<proteinExistence type="predicted"/>
<dbReference type="InterPro" id="IPR021457">
    <property type="entry name" value="DUF3108"/>
</dbReference>
<dbReference type="EMBL" id="JACPUR010000002">
    <property type="protein sequence ID" value="MBI3126326.1"/>
    <property type="molecule type" value="Genomic_DNA"/>
</dbReference>
<keyword evidence="1" id="KW-0732">Signal</keyword>
<dbReference type="Proteomes" id="UP000782312">
    <property type="component" value="Unassembled WGS sequence"/>
</dbReference>
<feature type="chain" id="PRO_5036791587" evidence="1">
    <location>
        <begin position="26"/>
        <end position="294"/>
    </location>
</feature>